<proteinExistence type="predicted"/>
<feature type="non-terminal residue" evidence="3">
    <location>
        <position position="613"/>
    </location>
</feature>
<feature type="coiled-coil region" evidence="1">
    <location>
        <begin position="499"/>
        <end position="561"/>
    </location>
</feature>
<organism evidence="3 4">
    <name type="scientific">Candolleomyces eurysporus</name>
    <dbReference type="NCBI Taxonomy" id="2828524"/>
    <lineage>
        <taxon>Eukaryota</taxon>
        <taxon>Fungi</taxon>
        <taxon>Dikarya</taxon>
        <taxon>Basidiomycota</taxon>
        <taxon>Agaricomycotina</taxon>
        <taxon>Agaricomycetes</taxon>
        <taxon>Agaricomycetidae</taxon>
        <taxon>Agaricales</taxon>
        <taxon>Agaricineae</taxon>
        <taxon>Psathyrellaceae</taxon>
        <taxon>Candolleomyces</taxon>
    </lineage>
</organism>
<evidence type="ECO:0000256" key="1">
    <source>
        <dbReference type="SAM" id="Coils"/>
    </source>
</evidence>
<dbReference type="CDD" id="cd22249">
    <property type="entry name" value="UDM1_RNF168_RNF169-like"/>
    <property type="match status" value="1"/>
</dbReference>
<sequence length="613" mass="69871">MGAIHTREVRTSSPKTSSPITLNVALVWQNHTNAKKHLRDTVSVTPLWTKLAVFASGPPCVLVDLDYRYGEATTRFIPVGLDWQVQAVIFNCPPRMDSHQNLSDSYTFFSERPLTWPDIKVTVNFTELLNPTDQPGDHGIEYDSLKIYLALTNKIDDETASTLLIPGTNLVGVPDLMVRQRLKSLNVKLTIGSELIQKIYDTFLIARMAYTTPDPLAAISPDYPTGPNVSTFRIVSTTFSGEWTTIQDYRTKSVMGGFAEVGGLGTFLSIVFVVLFGNSLLGIVYPKARQLEQKEKELRHALAQLQTDIDSLRPDIALICERLVLFGEIGASVSSSSLSSAKRSQIEELGNDPTNSIDPEKAAEVFKYSSPRFGFRETPALRLGQETYTVELENALAMRTASLACPTCRATVFEENIRSLTHAEPKVVSEHLVKAFDEMNTSMPPDTVKQEMKMLEDAIVQFMVSDDSEMAIRLVESLEGFERRAHASYIQSELRNKRTRRALKEKRMLEAQVTRLTAQIQEEREEASRYQLEIERTKQEIKDLQEEEARAIQQRKASKAKMFERQKLRDERRNERRKKLMADLKRDEELHKFDRQMTLHSHFMYTWQEEEDF</sequence>
<keyword evidence="2" id="KW-0472">Membrane</keyword>
<feature type="transmembrane region" description="Helical" evidence="2">
    <location>
        <begin position="261"/>
        <end position="285"/>
    </location>
</feature>
<evidence type="ECO:0000313" key="4">
    <source>
        <dbReference type="Proteomes" id="UP001140091"/>
    </source>
</evidence>
<gene>
    <name evidence="3" type="ORF">H1R20_g13178</name>
</gene>
<dbReference type="EMBL" id="JANBPK010001265">
    <property type="protein sequence ID" value="KAJ2923916.1"/>
    <property type="molecule type" value="Genomic_DNA"/>
</dbReference>
<dbReference type="OrthoDB" id="3054753at2759"/>
<keyword evidence="2" id="KW-0812">Transmembrane</keyword>
<accession>A0A9W8MB35</accession>
<reference evidence="3" key="1">
    <citation type="submission" date="2022-06" db="EMBL/GenBank/DDBJ databases">
        <title>Genome Sequence of Candolleomyces eurysporus.</title>
        <authorList>
            <person name="Buettner E."/>
        </authorList>
    </citation>
    <scope>NUCLEOTIDE SEQUENCE</scope>
    <source>
        <strain evidence="3">VTCC 930004</strain>
    </source>
</reference>
<name>A0A9W8MB35_9AGAR</name>
<keyword evidence="4" id="KW-1185">Reference proteome</keyword>
<dbReference type="Proteomes" id="UP001140091">
    <property type="component" value="Unassembled WGS sequence"/>
</dbReference>
<keyword evidence="1" id="KW-0175">Coiled coil</keyword>
<comment type="caution">
    <text evidence="3">The sequence shown here is derived from an EMBL/GenBank/DDBJ whole genome shotgun (WGS) entry which is preliminary data.</text>
</comment>
<dbReference type="AlphaFoldDB" id="A0A9W8MB35"/>
<dbReference type="PROSITE" id="PS50096">
    <property type="entry name" value="IQ"/>
    <property type="match status" value="1"/>
</dbReference>
<evidence type="ECO:0000313" key="3">
    <source>
        <dbReference type="EMBL" id="KAJ2923916.1"/>
    </source>
</evidence>
<protein>
    <submittedName>
        <fullName evidence="3">Uncharacterized protein</fullName>
    </submittedName>
</protein>
<evidence type="ECO:0000256" key="2">
    <source>
        <dbReference type="SAM" id="Phobius"/>
    </source>
</evidence>
<keyword evidence="2" id="KW-1133">Transmembrane helix</keyword>